<reference evidence="6 7" key="2">
    <citation type="submission" date="2019-01" db="EMBL/GenBank/DDBJ databases">
        <authorList>
            <person name="Li Y."/>
        </authorList>
    </citation>
    <scope>NUCLEOTIDE SEQUENCE [LARGE SCALE GENOMIC DNA]</scope>
    <source>
        <strain evidence="6 7">2D-5</strain>
    </source>
</reference>
<dbReference type="Gene3D" id="3.10.105.10">
    <property type="entry name" value="Dipeptide-binding Protein, Domain 3"/>
    <property type="match status" value="1"/>
</dbReference>
<dbReference type="PROSITE" id="PS51318">
    <property type="entry name" value="TAT"/>
    <property type="match status" value="1"/>
</dbReference>
<evidence type="ECO:0000256" key="1">
    <source>
        <dbReference type="ARBA" id="ARBA00004418"/>
    </source>
</evidence>
<dbReference type="Gene3D" id="3.90.76.10">
    <property type="entry name" value="Dipeptide-binding Protein, Domain 1"/>
    <property type="match status" value="1"/>
</dbReference>
<evidence type="ECO:0000259" key="5">
    <source>
        <dbReference type="Pfam" id="PF00496"/>
    </source>
</evidence>
<dbReference type="RefSeq" id="WP_128268442.1">
    <property type="nucleotide sequence ID" value="NZ_SAUW01000001.1"/>
</dbReference>
<name>A0A443J4B2_9RHOB</name>
<dbReference type="PANTHER" id="PTHR30290">
    <property type="entry name" value="PERIPLASMIC BINDING COMPONENT OF ABC TRANSPORTER"/>
    <property type="match status" value="1"/>
</dbReference>
<comment type="subcellular location">
    <subcellularLocation>
        <location evidence="1">Periplasm</location>
    </subcellularLocation>
</comment>
<dbReference type="PIRSF" id="PIRSF002741">
    <property type="entry name" value="MppA"/>
    <property type="match status" value="1"/>
</dbReference>
<dbReference type="InterPro" id="IPR039424">
    <property type="entry name" value="SBP_5"/>
</dbReference>
<organism evidence="6 7">
    <name type="scientific">Paenirhodobacter populi</name>
    <dbReference type="NCBI Taxonomy" id="2306993"/>
    <lineage>
        <taxon>Bacteria</taxon>
        <taxon>Pseudomonadati</taxon>
        <taxon>Pseudomonadota</taxon>
        <taxon>Alphaproteobacteria</taxon>
        <taxon>Rhodobacterales</taxon>
        <taxon>Rhodobacter group</taxon>
        <taxon>Paenirhodobacter</taxon>
    </lineage>
</organism>
<dbReference type="AlphaFoldDB" id="A0A443J4B2"/>
<dbReference type="InterPro" id="IPR030678">
    <property type="entry name" value="Peptide/Ni-bd"/>
</dbReference>
<dbReference type="GO" id="GO:1904680">
    <property type="term" value="F:peptide transmembrane transporter activity"/>
    <property type="evidence" value="ECO:0007669"/>
    <property type="project" value="TreeGrafter"/>
</dbReference>
<dbReference type="CDD" id="cd08502">
    <property type="entry name" value="PBP2_NikA_DppA_OppA_like_16"/>
    <property type="match status" value="1"/>
</dbReference>
<evidence type="ECO:0000313" key="7">
    <source>
        <dbReference type="Proteomes" id="UP000285710"/>
    </source>
</evidence>
<dbReference type="Proteomes" id="UP000285710">
    <property type="component" value="Unassembled WGS sequence"/>
</dbReference>
<dbReference type="InterPro" id="IPR000914">
    <property type="entry name" value="SBP_5_dom"/>
</dbReference>
<dbReference type="PANTHER" id="PTHR30290:SF38">
    <property type="entry name" value="D,D-DIPEPTIDE-BINDING PERIPLASMIC PROTEIN DDPA-RELATED"/>
    <property type="match status" value="1"/>
</dbReference>
<evidence type="ECO:0000256" key="3">
    <source>
        <dbReference type="ARBA" id="ARBA00022729"/>
    </source>
</evidence>
<dbReference type="SUPFAM" id="SSF53850">
    <property type="entry name" value="Periplasmic binding protein-like II"/>
    <property type="match status" value="1"/>
</dbReference>
<dbReference type="GO" id="GO:0043190">
    <property type="term" value="C:ATP-binding cassette (ABC) transporter complex"/>
    <property type="evidence" value="ECO:0007669"/>
    <property type="project" value="InterPro"/>
</dbReference>
<dbReference type="Gene3D" id="3.40.190.10">
    <property type="entry name" value="Periplasmic binding protein-like II"/>
    <property type="match status" value="1"/>
</dbReference>
<evidence type="ECO:0000313" key="6">
    <source>
        <dbReference type="EMBL" id="RWR15388.1"/>
    </source>
</evidence>
<feature type="signal peptide" evidence="4">
    <location>
        <begin position="1"/>
        <end position="26"/>
    </location>
</feature>
<protein>
    <submittedName>
        <fullName evidence="6">ABC transporter substrate-binding protein</fullName>
    </submittedName>
</protein>
<reference evidence="6 7" key="1">
    <citation type="submission" date="2019-01" db="EMBL/GenBank/DDBJ databases">
        <title>Sinorhodobacter populi sp. nov. isolated from the symptomatic bark tissue of Populus euramericana canker.</title>
        <authorList>
            <person name="Xu G."/>
        </authorList>
    </citation>
    <scope>NUCLEOTIDE SEQUENCE [LARGE SCALE GENOMIC DNA]</scope>
    <source>
        <strain evidence="6 7">2D-5</strain>
    </source>
</reference>
<evidence type="ECO:0000256" key="4">
    <source>
        <dbReference type="SAM" id="SignalP"/>
    </source>
</evidence>
<dbReference type="GO" id="GO:0015833">
    <property type="term" value="P:peptide transport"/>
    <property type="evidence" value="ECO:0007669"/>
    <property type="project" value="TreeGrafter"/>
</dbReference>
<gene>
    <name evidence="6" type="ORF">D2T33_00480</name>
</gene>
<dbReference type="InterPro" id="IPR006311">
    <property type="entry name" value="TAT_signal"/>
</dbReference>
<keyword evidence="7" id="KW-1185">Reference proteome</keyword>
<comment type="similarity">
    <text evidence="2">Belongs to the bacterial solute-binding protein 5 family.</text>
</comment>
<feature type="domain" description="Solute-binding protein family 5" evidence="5">
    <location>
        <begin position="72"/>
        <end position="438"/>
    </location>
</feature>
<comment type="caution">
    <text evidence="6">The sequence shown here is derived from an EMBL/GenBank/DDBJ whole genome shotgun (WGS) entry which is preliminary data.</text>
</comment>
<dbReference type="Pfam" id="PF00496">
    <property type="entry name" value="SBP_bac_5"/>
    <property type="match status" value="1"/>
</dbReference>
<accession>A0A443J4B2</accession>
<proteinExistence type="inferred from homology"/>
<dbReference type="GO" id="GO:0030288">
    <property type="term" value="C:outer membrane-bounded periplasmic space"/>
    <property type="evidence" value="ECO:0007669"/>
    <property type="project" value="UniProtKB-ARBA"/>
</dbReference>
<sequence>MLSRRHFMASSAATVTLLAAPSLVRAQNQRVLKYIPVIDLAMLDPVAATAQVSRTHGFMVFDTLYGMDTKQQVHPQMVDHHTVSDDGKEWTLILRDGLMWHDGEKVTARDCVASILRWSKRDAAGDALMQATDELSAPDDKTIRFRLKAPFPYVPYVLGKVSSPVCFMMPERIANTDPFQQITEIIGSGPYRYVADERLPGARNVYQRFEGYKPREDGVTDWTSGPKVVHFDRVEWTTMPDAATGTAAMQAGEQDWQDTMPHDLLPIVQAFPDLRTMVLDDLGFTCAMRVNHLQAPFNNPDVRRALMEAIDQQAFMTAVVGDNPDYMYSPLGYFTPGTPFASEAGLDVLRGPRDYAAVKAALTAAGYNGEKVVLLVPADSLAQKPLGDIAFDVMQKAGMNVEYAAMDFASVLKRRTSKEPVENGGWSAFVGNWQGIDWLSPLTHNTLRGDGTFPGWYQGPEMETLRNQWLATADAAEQKALAVKMQEQAFHDVPYYPIGQYKQPTLYRADLEGILKGTPVFWNVRRA</sequence>
<feature type="chain" id="PRO_5019483998" evidence="4">
    <location>
        <begin position="27"/>
        <end position="527"/>
    </location>
</feature>
<keyword evidence="3 4" id="KW-0732">Signal</keyword>
<dbReference type="EMBL" id="SAUW01000001">
    <property type="protein sequence ID" value="RWR15388.1"/>
    <property type="molecule type" value="Genomic_DNA"/>
</dbReference>
<evidence type="ECO:0000256" key="2">
    <source>
        <dbReference type="ARBA" id="ARBA00005695"/>
    </source>
</evidence>